<evidence type="ECO:0000256" key="1">
    <source>
        <dbReference type="ARBA" id="ARBA00006432"/>
    </source>
</evidence>
<dbReference type="RefSeq" id="WP_395438669.1">
    <property type="nucleotide sequence ID" value="NZ_JBAWKC010000004.1"/>
</dbReference>
<evidence type="ECO:0000313" key="5">
    <source>
        <dbReference type="Proteomes" id="UP001610104"/>
    </source>
</evidence>
<dbReference type="SUPFAM" id="SSF56801">
    <property type="entry name" value="Acetyl-CoA synthetase-like"/>
    <property type="match status" value="1"/>
</dbReference>
<evidence type="ECO:0000313" key="4">
    <source>
        <dbReference type="EMBL" id="MFH6769432.1"/>
    </source>
</evidence>
<organism evidence="4 5">
    <name type="scientific">Gaetbulibacter aquiaggeris</name>
    <dbReference type="NCBI Taxonomy" id="1735373"/>
    <lineage>
        <taxon>Bacteria</taxon>
        <taxon>Pseudomonadati</taxon>
        <taxon>Bacteroidota</taxon>
        <taxon>Flavobacteriia</taxon>
        <taxon>Flavobacteriales</taxon>
        <taxon>Flavobacteriaceae</taxon>
        <taxon>Gaetbulibacter</taxon>
    </lineage>
</organism>
<gene>
    <name evidence="4" type="ORF">V8G56_11835</name>
</gene>
<keyword evidence="5" id="KW-1185">Reference proteome</keyword>
<dbReference type="Gene3D" id="3.30.300.30">
    <property type="match status" value="1"/>
</dbReference>
<sequence>MIPSYNKVHLKFKLNGVNYNQDDIKEVAYSFIKEGLPYEQAVGDFLIDWLDSKSFIKVKSTGTTGKPKLIKLDKQAMVNSSIFTGNFFNLAPGDKALHCLPANFIAGKMMLVRAMILGLEIDLIEPSAHPVFNSKRAYDFCAMLPIQLQNSIDKIGNFKNIIVGSVKASNELIDAIKDFPVNIFESFGMTETATHIALKALNNFNKEGNDFSQDKSVFKTLPDIFVSQDERGCLVIKSPHLSKHPIVTNDIVKLYSDTEFEWLGRFDNVINSGGVKIFPESVEEKLYGKIDCKFFIASEKDKKLGERVIIIVEKEFADIDTSIFNILDKYERPKHIYAVKKFDVISEKIQRNKILKKIGVI</sequence>
<dbReference type="Pfam" id="PF00501">
    <property type="entry name" value="AMP-binding"/>
    <property type="match status" value="1"/>
</dbReference>
<comment type="similarity">
    <text evidence="1">Belongs to the ATP-dependent AMP-binding enzyme family.</text>
</comment>
<evidence type="ECO:0000259" key="3">
    <source>
        <dbReference type="Pfam" id="PF00501"/>
    </source>
</evidence>
<dbReference type="InterPro" id="IPR045851">
    <property type="entry name" value="AMP-bd_C_sf"/>
</dbReference>
<dbReference type="InterPro" id="IPR000873">
    <property type="entry name" value="AMP-dep_synth/lig_dom"/>
</dbReference>
<name>A0ABW7MRK0_9FLAO</name>
<dbReference type="Gene3D" id="3.40.50.12780">
    <property type="entry name" value="N-terminal domain of ligase-like"/>
    <property type="match status" value="1"/>
</dbReference>
<dbReference type="PANTHER" id="PTHR43201:SF5">
    <property type="entry name" value="MEDIUM-CHAIN ACYL-COA LIGASE ACSF2, MITOCHONDRIAL"/>
    <property type="match status" value="1"/>
</dbReference>
<protein>
    <submittedName>
        <fullName evidence="4">AMP-binding protein</fullName>
    </submittedName>
</protein>
<dbReference type="InterPro" id="IPR042099">
    <property type="entry name" value="ANL_N_sf"/>
</dbReference>
<comment type="caution">
    <text evidence="4">The sequence shown here is derived from an EMBL/GenBank/DDBJ whole genome shotgun (WGS) entry which is preliminary data.</text>
</comment>
<keyword evidence="2" id="KW-0436">Ligase</keyword>
<dbReference type="PANTHER" id="PTHR43201">
    <property type="entry name" value="ACYL-COA SYNTHETASE"/>
    <property type="match status" value="1"/>
</dbReference>
<dbReference type="EMBL" id="JBAWKC010000004">
    <property type="protein sequence ID" value="MFH6769432.1"/>
    <property type="molecule type" value="Genomic_DNA"/>
</dbReference>
<accession>A0ABW7MRK0</accession>
<reference evidence="4 5" key="1">
    <citation type="submission" date="2024-02" db="EMBL/GenBank/DDBJ databases">
        <title>A Gaetbulibacter species isolated from tidal flats and genomic insights of their niches.</title>
        <authorList>
            <person name="Ye Y."/>
        </authorList>
    </citation>
    <scope>NUCLEOTIDE SEQUENCE [LARGE SCALE GENOMIC DNA]</scope>
    <source>
        <strain evidence="4 5">KEM-8</strain>
    </source>
</reference>
<dbReference type="Proteomes" id="UP001610104">
    <property type="component" value="Unassembled WGS sequence"/>
</dbReference>
<evidence type="ECO:0000256" key="2">
    <source>
        <dbReference type="ARBA" id="ARBA00022598"/>
    </source>
</evidence>
<feature type="domain" description="AMP-dependent synthetase/ligase" evidence="3">
    <location>
        <begin position="62"/>
        <end position="206"/>
    </location>
</feature>
<proteinExistence type="inferred from homology"/>